<protein>
    <submittedName>
        <fullName evidence="1">Uncharacterized protein</fullName>
    </submittedName>
</protein>
<sequence length="42" mass="4900">MKRKTAPAISPQQDFPLTQVPALVMWFNCKCDTNWQVSFDKQ</sequence>
<name>A0A327VU90_9BACT</name>
<dbReference type="Proteomes" id="UP000249819">
    <property type="component" value="Unassembled WGS sequence"/>
</dbReference>
<dbReference type="AlphaFoldDB" id="A0A327VU90"/>
<gene>
    <name evidence="1" type="ORF">CLV59_106102</name>
</gene>
<proteinExistence type="predicted"/>
<dbReference type="EMBL" id="QLMA01000006">
    <property type="protein sequence ID" value="RAJ79042.1"/>
    <property type="molecule type" value="Genomic_DNA"/>
</dbReference>
<accession>A0A327VU90</accession>
<evidence type="ECO:0000313" key="2">
    <source>
        <dbReference type="Proteomes" id="UP000249819"/>
    </source>
</evidence>
<organism evidence="1 2">
    <name type="scientific">Chitinophaga dinghuensis</name>
    <dbReference type="NCBI Taxonomy" id="1539050"/>
    <lineage>
        <taxon>Bacteria</taxon>
        <taxon>Pseudomonadati</taxon>
        <taxon>Bacteroidota</taxon>
        <taxon>Chitinophagia</taxon>
        <taxon>Chitinophagales</taxon>
        <taxon>Chitinophagaceae</taxon>
        <taxon>Chitinophaga</taxon>
    </lineage>
</organism>
<evidence type="ECO:0000313" key="1">
    <source>
        <dbReference type="EMBL" id="RAJ79042.1"/>
    </source>
</evidence>
<reference evidence="1 2" key="1">
    <citation type="submission" date="2018-06" db="EMBL/GenBank/DDBJ databases">
        <title>Genomic Encyclopedia of Archaeal and Bacterial Type Strains, Phase II (KMG-II): from individual species to whole genera.</title>
        <authorList>
            <person name="Goeker M."/>
        </authorList>
    </citation>
    <scope>NUCLEOTIDE SEQUENCE [LARGE SCALE GENOMIC DNA]</scope>
    <source>
        <strain evidence="1 2">DSM 29821</strain>
    </source>
</reference>
<comment type="caution">
    <text evidence="1">The sequence shown here is derived from an EMBL/GenBank/DDBJ whole genome shotgun (WGS) entry which is preliminary data.</text>
</comment>
<keyword evidence="2" id="KW-1185">Reference proteome</keyword>